<gene>
    <name evidence="1" type="ORF">MDOR_35130</name>
</gene>
<evidence type="ECO:0000313" key="1">
    <source>
        <dbReference type="EMBL" id="BBZ09344.1"/>
    </source>
</evidence>
<dbReference type="OrthoDB" id="3259161at2"/>
<proteinExistence type="predicted"/>
<evidence type="ECO:0000313" key="2">
    <source>
        <dbReference type="Proteomes" id="UP000467201"/>
    </source>
</evidence>
<dbReference type="AlphaFoldDB" id="A0A7I7VVM2"/>
<organism evidence="1 2">
    <name type="scientific">Mycolicibacterium doricum</name>
    <dbReference type="NCBI Taxonomy" id="126673"/>
    <lineage>
        <taxon>Bacteria</taxon>
        <taxon>Bacillati</taxon>
        <taxon>Actinomycetota</taxon>
        <taxon>Actinomycetes</taxon>
        <taxon>Mycobacteriales</taxon>
        <taxon>Mycobacteriaceae</taxon>
        <taxon>Mycolicibacterium</taxon>
    </lineage>
</organism>
<dbReference type="KEGG" id="mdr:MDOR_35130"/>
<accession>A0A7I7VVM2</accession>
<sequence length="82" mass="9169">MRPRSRRLRRSPAKGYDPNRYLMLLEFPDGREPRAAVAVGNPDTAEHVSQASLKITARWMVKLMTVAVPCAMTNAMTTPIAE</sequence>
<dbReference type="EMBL" id="AP022605">
    <property type="protein sequence ID" value="BBZ09344.1"/>
    <property type="molecule type" value="Genomic_DNA"/>
</dbReference>
<protein>
    <submittedName>
        <fullName evidence="1">Uncharacterized protein</fullName>
    </submittedName>
</protein>
<name>A0A7I7VVM2_9MYCO</name>
<dbReference type="Proteomes" id="UP000467201">
    <property type="component" value="Chromosome"/>
</dbReference>
<reference evidence="1 2" key="1">
    <citation type="journal article" date="2019" name="Emerg. Microbes Infect.">
        <title>Comprehensive subspecies identification of 175 nontuberculous mycobacteria species based on 7547 genomic profiles.</title>
        <authorList>
            <person name="Matsumoto Y."/>
            <person name="Kinjo T."/>
            <person name="Motooka D."/>
            <person name="Nabeya D."/>
            <person name="Jung N."/>
            <person name="Uechi K."/>
            <person name="Horii T."/>
            <person name="Iida T."/>
            <person name="Fujita J."/>
            <person name="Nakamura S."/>
        </authorList>
    </citation>
    <scope>NUCLEOTIDE SEQUENCE [LARGE SCALE GENOMIC DNA]</scope>
    <source>
        <strain evidence="1 2">JCM 12405</strain>
    </source>
</reference>